<evidence type="ECO:0000256" key="2">
    <source>
        <dbReference type="ARBA" id="ARBA00023242"/>
    </source>
</evidence>
<feature type="compositionally biased region" description="Basic and acidic residues" evidence="3">
    <location>
        <begin position="109"/>
        <end position="190"/>
    </location>
</feature>
<accession>A0A060T9E5</accession>
<dbReference type="SMART" id="SM00160">
    <property type="entry name" value="RanBD"/>
    <property type="match status" value="1"/>
</dbReference>
<reference evidence="5" key="2">
    <citation type="submission" date="2014-06" db="EMBL/GenBank/DDBJ databases">
        <title>The complete genome of Blastobotrys (Arxula) adeninivorans LS3 - a yeast of biotechnological interest.</title>
        <authorList>
            <person name="Kunze G."/>
            <person name="Gaillardin C."/>
            <person name="Czernicka M."/>
            <person name="Durrens P."/>
            <person name="Martin T."/>
            <person name="Boer E."/>
            <person name="Gabaldon T."/>
            <person name="Cruz J."/>
            <person name="Talla E."/>
            <person name="Marck C."/>
            <person name="Goffeau A."/>
            <person name="Barbe V."/>
            <person name="Baret P."/>
            <person name="Baronian K."/>
            <person name="Beier S."/>
            <person name="Bleykasten C."/>
            <person name="Bode R."/>
            <person name="Casaregola S."/>
            <person name="Despons L."/>
            <person name="Fairhead C."/>
            <person name="Giersberg M."/>
            <person name="Gierski P."/>
            <person name="Hahnel U."/>
            <person name="Hartmann A."/>
            <person name="Jankowska D."/>
            <person name="Jubin C."/>
            <person name="Jung P."/>
            <person name="Lafontaine I."/>
            <person name="Leh-Louis V."/>
            <person name="Lemaire M."/>
            <person name="Marcet-Houben M."/>
            <person name="Mascher M."/>
            <person name="Morel G."/>
            <person name="Richard G.-F."/>
            <person name="Riechen J."/>
            <person name="Sacerdot C."/>
            <person name="Sarkar A."/>
            <person name="Savel G."/>
            <person name="Schacherer J."/>
            <person name="Sherman D."/>
            <person name="Straub M.-L."/>
            <person name="Stein N."/>
            <person name="Thierry A."/>
            <person name="Trautwein-Schult A."/>
            <person name="Westhof E."/>
            <person name="Worch S."/>
            <person name="Dujon B."/>
            <person name="Souciet J.-L."/>
            <person name="Wincker P."/>
            <person name="Scholz U."/>
            <person name="Neuveglise N."/>
        </authorList>
    </citation>
    <scope>NUCLEOTIDE SEQUENCE</scope>
    <source>
        <strain evidence="5">LS3</strain>
    </source>
</reference>
<feature type="compositionally biased region" description="Basic and acidic residues" evidence="3">
    <location>
        <begin position="81"/>
        <end position="100"/>
    </location>
</feature>
<feature type="compositionally biased region" description="Polar residues" evidence="3">
    <location>
        <begin position="50"/>
        <end position="65"/>
    </location>
</feature>
<dbReference type="SUPFAM" id="SSF50729">
    <property type="entry name" value="PH domain-like"/>
    <property type="match status" value="1"/>
</dbReference>
<dbReference type="PANTHER" id="PTHR23138:SF142">
    <property type="entry name" value="RAN-BINDING PROTEIN 3B-RELATED"/>
    <property type="match status" value="1"/>
</dbReference>
<protein>
    <submittedName>
        <fullName evidence="5">ARAD1D17248p</fullName>
    </submittedName>
</protein>
<dbReference type="PANTHER" id="PTHR23138">
    <property type="entry name" value="RAN BINDING PROTEIN"/>
    <property type="match status" value="1"/>
</dbReference>
<dbReference type="InterPro" id="IPR000156">
    <property type="entry name" value="Ran_bind_dom"/>
</dbReference>
<dbReference type="InterPro" id="IPR011993">
    <property type="entry name" value="PH-like_dom_sf"/>
</dbReference>
<dbReference type="GO" id="GO:0005634">
    <property type="term" value="C:nucleus"/>
    <property type="evidence" value="ECO:0007669"/>
    <property type="project" value="UniProtKB-SubCell"/>
</dbReference>
<dbReference type="Pfam" id="PF00638">
    <property type="entry name" value="Ran_BP1"/>
    <property type="match status" value="1"/>
</dbReference>
<evidence type="ECO:0000313" key="5">
    <source>
        <dbReference type="EMBL" id="CDP37690.1"/>
    </source>
</evidence>
<reference evidence="5" key="1">
    <citation type="submission" date="2014-02" db="EMBL/GenBank/DDBJ databases">
        <authorList>
            <person name="Genoscope - CEA"/>
        </authorList>
    </citation>
    <scope>NUCLEOTIDE SEQUENCE</scope>
    <source>
        <strain evidence="5">LS3</strain>
    </source>
</reference>
<dbReference type="AlphaFoldDB" id="A0A060T9E5"/>
<feature type="region of interest" description="Disordered" evidence="3">
    <location>
        <begin position="256"/>
        <end position="285"/>
    </location>
</feature>
<evidence type="ECO:0000256" key="3">
    <source>
        <dbReference type="SAM" id="MobiDB-lite"/>
    </source>
</evidence>
<proteinExistence type="predicted"/>
<evidence type="ECO:0000259" key="4">
    <source>
        <dbReference type="PROSITE" id="PS50196"/>
    </source>
</evidence>
<feature type="compositionally biased region" description="Gly residues" evidence="3">
    <location>
        <begin position="192"/>
        <end position="204"/>
    </location>
</feature>
<gene>
    <name evidence="5" type="ORF">GNLVRS02_ARAD1D17248g</name>
</gene>
<feature type="compositionally biased region" description="Basic and acidic residues" evidence="3">
    <location>
        <begin position="256"/>
        <end position="273"/>
    </location>
</feature>
<dbReference type="InterPro" id="IPR045255">
    <property type="entry name" value="RanBP1-like"/>
</dbReference>
<evidence type="ECO:0000256" key="1">
    <source>
        <dbReference type="ARBA" id="ARBA00004123"/>
    </source>
</evidence>
<feature type="compositionally biased region" description="Basic and acidic residues" evidence="3">
    <location>
        <begin position="211"/>
        <end position="220"/>
    </location>
</feature>
<feature type="domain" description="RanBD1" evidence="4">
    <location>
        <begin position="286"/>
        <end position="423"/>
    </location>
</feature>
<organism evidence="5">
    <name type="scientific">Blastobotrys adeninivorans</name>
    <name type="common">Yeast</name>
    <name type="synonym">Arxula adeninivorans</name>
    <dbReference type="NCBI Taxonomy" id="409370"/>
    <lineage>
        <taxon>Eukaryota</taxon>
        <taxon>Fungi</taxon>
        <taxon>Dikarya</taxon>
        <taxon>Ascomycota</taxon>
        <taxon>Saccharomycotina</taxon>
        <taxon>Dipodascomycetes</taxon>
        <taxon>Dipodascales</taxon>
        <taxon>Trichomonascaceae</taxon>
        <taxon>Blastobotrys</taxon>
    </lineage>
</organism>
<name>A0A060T9E5_BLAAD</name>
<dbReference type="Gene3D" id="2.30.29.30">
    <property type="entry name" value="Pleckstrin-homology domain (PH domain)/Phosphotyrosine-binding domain (PTB)"/>
    <property type="match status" value="1"/>
</dbReference>
<sequence>MSKKRAREDDSVEQVDPEKISMPVRGRPRKSPKLQAAKESPAGDKEPEQVSRQVQSSEPDTTNQLGEVAKGESNDVATQEHPVDKTNDEEKDAEVKEVEKSQNQTSDENNVKDKHDEEEKKDEKEDVEESAKKDEDGESVKEKEDEKEDKKEEDKKEEGKKDEDKKEEETKDHKDDSKDEKEDKNGKEGNGKVFGSGLAFGSGFGSFTKNVFDKPSEKSGESAPAKPTPVFGSGLSFGSSSFVSSLAANSANPFADKTEDKNIFDSEASKETENAEEEREQLPEDYVQVQAPLKEQAIVTGEEEEKSVFTCRAKLYVLILDRASEGWKERGVGTLHVNTHESEVGTKKSRIVMRADSVLKVILNIPLIPQMDVFSGMKSSLSSEKFVRVTAVEDGKPCQYAFRTGNKETSNELYETLSKLVQA</sequence>
<keyword evidence="2" id="KW-0539">Nucleus</keyword>
<feature type="region of interest" description="Disordered" evidence="3">
    <location>
        <begin position="1"/>
        <end position="234"/>
    </location>
</feature>
<comment type="subcellular location">
    <subcellularLocation>
        <location evidence="1">Nucleus</location>
    </subcellularLocation>
</comment>
<dbReference type="CDD" id="cd13180">
    <property type="entry name" value="RanBD_RanBP3"/>
    <property type="match status" value="1"/>
</dbReference>
<dbReference type="PROSITE" id="PS50196">
    <property type="entry name" value="RANBD1"/>
    <property type="match status" value="1"/>
</dbReference>
<dbReference type="EMBL" id="HG937694">
    <property type="protein sequence ID" value="CDP37690.1"/>
    <property type="molecule type" value="Genomic_DNA"/>
</dbReference>